<organism evidence="1 2">
    <name type="scientific">Haematococcus lacustris</name>
    <name type="common">Green alga</name>
    <name type="synonym">Haematococcus pluvialis</name>
    <dbReference type="NCBI Taxonomy" id="44745"/>
    <lineage>
        <taxon>Eukaryota</taxon>
        <taxon>Viridiplantae</taxon>
        <taxon>Chlorophyta</taxon>
        <taxon>core chlorophytes</taxon>
        <taxon>Chlorophyceae</taxon>
        <taxon>CS clade</taxon>
        <taxon>Chlamydomonadales</taxon>
        <taxon>Haematococcaceae</taxon>
        <taxon>Haematococcus</taxon>
    </lineage>
</organism>
<evidence type="ECO:0000313" key="2">
    <source>
        <dbReference type="Proteomes" id="UP000485058"/>
    </source>
</evidence>
<keyword evidence="2" id="KW-1185">Reference proteome</keyword>
<protein>
    <submittedName>
        <fullName evidence="1">Uncharacterized protein</fullName>
    </submittedName>
</protein>
<proteinExistence type="predicted"/>
<gene>
    <name evidence="1" type="ORF">HaLaN_29071</name>
</gene>
<dbReference type="Proteomes" id="UP000485058">
    <property type="component" value="Unassembled WGS sequence"/>
</dbReference>
<dbReference type="AlphaFoldDB" id="A0A6A0ADT0"/>
<evidence type="ECO:0000313" key="1">
    <source>
        <dbReference type="EMBL" id="GFH30254.1"/>
    </source>
</evidence>
<comment type="caution">
    <text evidence="1">The sequence shown here is derived from an EMBL/GenBank/DDBJ whole genome shotgun (WGS) entry which is preliminary data.</text>
</comment>
<reference evidence="1 2" key="1">
    <citation type="submission" date="2020-02" db="EMBL/GenBank/DDBJ databases">
        <title>Draft genome sequence of Haematococcus lacustris strain NIES-144.</title>
        <authorList>
            <person name="Morimoto D."/>
            <person name="Nakagawa S."/>
            <person name="Yoshida T."/>
            <person name="Sawayama S."/>
        </authorList>
    </citation>
    <scope>NUCLEOTIDE SEQUENCE [LARGE SCALE GENOMIC DNA]</scope>
    <source>
        <strain evidence="1 2">NIES-144</strain>
    </source>
</reference>
<accession>A0A6A0ADT0</accession>
<name>A0A6A0ADT0_HAELA</name>
<dbReference type="EMBL" id="BLLF01004792">
    <property type="protein sequence ID" value="GFH30254.1"/>
    <property type="molecule type" value="Genomic_DNA"/>
</dbReference>
<sequence>MAGVTIHIPQNQGSRVPAYHPHAAIRPSCIPILLWSPYTSPQESGSRHGWAAQPAAELARAARPGCNAADVKRG</sequence>